<accession>A0AAN7JRN5</accession>
<dbReference type="PANTHER" id="PTHR11176">
    <property type="entry name" value="BOULE-RELATED"/>
    <property type="match status" value="1"/>
</dbReference>
<dbReference type="Gene3D" id="3.30.70.330">
    <property type="match status" value="1"/>
</dbReference>
<proteinExistence type="predicted"/>
<dbReference type="SUPFAM" id="SSF54928">
    <property type="entry name" value="RNA-binding domain, RBD"/>
    <property type="match status" value="1"/>
</dbReference>
<evidence type="ECO:0000256" key="2">
    <source>
        <dbReference type="PROSITE-ProRule" id="PRU00176"/>
    </source>
</evidence>
<dbReference type="Pfam" id="PF00076">
    <property type="entry name" value="RRM_1"/>
    <property type="match status" value="1"/>
</dbReference>
<keyword evidence="1 2" id="KW-0694">RNA-binding</keyword>
<keyword evidence="5" id="KW-1185">Reference proteome</keyword>
<dbReference type="GO" id="GO:0003723">
    <property type="term" value="F:RNA binding"/>
    <property type="evidence" value="ECO:0007669"/>
    <property type="project" value="UniProtKB-UniRule"/>
</dbReference>
<dbReference type="PANTHER" id="PTHR11176:SF57">
    <property type="entry name" value="PROTEIN BOULE"/>
    <property type="match status" value="1"/>
</dbReference>
<dbReference type="SMART" id="SM00360">
    <property type="entry name" value="RRM"/>
    <property type="match status" value="1"/>
</dbReference>
<evidence type="ECO:0000259" key="3">
    <source>
        <dbReference type="PROSITE" id="PS50102"/>
    </source>
</evidence>
<reference evidence="4 5" key="1">
    <citation type="journal article" date="2023" name="Hortic Res">
        <title>Pangenome of water caltrop reveals structural variations and asymmetric subgenome divergence after allopolyploidization.</title>
        <authorList>
            <person name="Zhang X."/>
            <person name="Chen Y."/>
            <person name="Wang L."/>
            <person name="Yuan Y."/>
            <person name="Fang M."/>
            <person name="Shi L."/>
            <person name="Lu R."/>
            <person name="Comes H.P."/>
            <person name="Ma Y."/>
            <person name="Chen Y."/>
            <person name="Huang G."/>
            <person name="Zhou Y."/>
            <person name="Zheng Z."/>
            <person name="Qiu Y."/>
        </authorList>
    </citation>
    <scope>NUCLEOTIDE SEQUENCE [LARGE SCALE GENOMIC DNA]</scope>
    <source>
        <tissue evidence="4">Roots</tissue>
    </source>
</reference>
<name>A0AAN7JRN5_9MYRT</name>
<dbReference type="AlphaFoldDB" id="A0AAN7JRN5"/>
<comment type="caution">
    <text evidence="4">The sequence shown here is derived from an EMBL/GenBank/DDBJ whole genome shotgun (WGS) entry which is preliminary data.</text>
</comment>
<dbReference type="InterPro" id="IPR035979">
    <property type="entry name" value="RBD_domain_sf"/>
</dbReference>
<dbReference type="Proteomes" id="UP001345219">
    <property type="component" value="Chromosome 16"/>
</dbReference>
<protein>
    <recommendedName>
        <fullName evidence="3">RRM domain-containing protein</fullName>
    </recommendedName>
</protein>
<gene>
    <name evidence="4" type="ORF">SAY87_021873</name>
</gene>
<dbReference type="PROSITE" id="PS50102">
    <property type="entry name" value="RRM"/>
    <property type="match status" value="1"/>
</dbReference>
<evidence type="ECO:0000256" key="1">
    <source>
        <dbReference type="ARBA" id="ARBA00022884"/>
    </source>
</evidence>
<evidence type="ECO:0000313" key="4">
    <source>
        <dbReference type="EMBL" id="KAK4753075.1"/>
    </source>
</evidence>
<dbReference type="EMBL" id="JAXIOK010000016">
    <property type="protein sequence ID" value="KAK4753075.1"/>
    <property type="molecule type" value="Genomic_DNA"/>
</dbReference>
<dbReference type="InterPro" id="IPR012677">
    <property type="entry name" value="Nucleotide-bd_a/b_plait_sf"/>
</dbReference>
<dbReference type="InterPro" id="IPR000504">
    <property type="entry name" value="RRM_dom"/>
</dbReference>
<sequence length="263" mass="29020">MAYQLVPGMFQPVTPQSPGDTTFTKVFVGGLAWETRSDSLRRYFEQFGVVLEADVIRDKNTGRSKGYGFVTFQDPEAAKRACADPTPLIDGRWANCNLASFGRHQLIQHYGHLKPYNSYVGGLQIVQSDYHGNFQPPLPHSYYRQGYLYPTYGHAAYGPKYVMPPFLPMYEAPGATIPAIHQYGRLGQTVASSHGYSTVHGCMMPCHHSMQFSGFDVNGIATSTLPLIQPSYPSGNVAGNYAQPRFLLPVPSVLFSDLAQIVG</sequence>
<evidence type="ECO:0000313" key="5">
    <source>
        <dbReference type="Proteomes" id="UP001345219"/>
    </source>
</evidence>
<feature type="domain" description="RRM" evidence="3">
    <location>
        <begin position="24"/>
        <end position="101"/>
    </location>
</feature>
<organism evidence="4 5">
    <name type="scientific">Trapa incisa</name>
    <dbReference type="NCBI Taxonomy" id="236973"/>
    <lineage>
        <taxon>Eukaryota</taxon>
        <taxon>Viridiplantae</taxon>
        <taxon>Streptophyta</taxon>
        <taxon>Embryophyta</taxon>
        <taxon>Tracheophyta</taxon>
        <taxon>Spermatophyta</taxon>
        <taxon>Magnoliopsida</taxon>
        <taxon>eudicotyledons</taxon>
        <taxon>Gunneridae</taxon>
        <taxon>Pentapetalae</taxon>
        <taxon>rosids</taxon>
        <taxon>malvids</taxon>
        <taxon>Myrtales</taxon>
        <taxon>Lythraceae</taxon>
        <taxon>Trapa</taxon>
    </lineage>
</organism>